<feature type="domain" description="Fungal-type protein kinase" evidence="2">
    <location>
        <begin position="219"/>
        <end position="582"/>
    </location>
</feature>
<dbReference type="PANTHER" id="PTHR38248:SF2">
    <property type="entry name" value="FUNK1 11"/>
    <property type="match status" value="1"/>
</dbReference>
<dbReference type="EMBL" id="SGPM01000142">
    <property type="protein sequence ID" value="THH29054.1"/>
    <property type="molecule type" value="Genomic_DNA"/>
</dbReference>
<evidence type="ECO:0000313" key="3">
    <source>
        <dbReference type="EMBL" id="THH29054.1"/>
    </source>
</evidence>
<reference evidence="3 4" key="1">
    <citation type="submission" date="2019-02" db="EMBL/GenBank/DDBJ databases">
        <title>Genome sequencing of the rare red list fungi Antrodiella citrinella (Flaviporus citrinellus).</title>
        <authorList>
            <person name="Buettner E."/>
            <person name="Kellner H."/>
        </authorList>
    </citation>
    <scope>NUCLEOTIDE SEQUENCE [LARGE SCALE GENOMIC DNA]</scope>
    <source>
        <strain evidence="3 4">DSM 108506</strain>
    </source>
</reference>
<protein>
    <recommendedName>
        <fullName evidence="2">Fungal-type protein kinase domain-containing protein</fullName>
    </recommendedName>
</protein>
<feature type="compositionally biased region" description="Acidic residues" evidence="1">
    <location>
        <begin position="162"/>
        <end position="182"/>
    </location>
</feature>
<evidence type="ECO:0000259" key="2">
    <source>
        <dbReference type="Pfam" id="PF17667"/>
    </source>
</evidence>
<feature type="region of interest" description="Disordered" evidence="1">
    <location>
        <begin position="721"/>
        <end position="805"/>
    </location>
</feature>
<dbReference type="Proteomes" id="UP000308730">
    <property type="component" value="Unassembled WGS sequence"/>
</dbReference>
<keyword evidence="4" id="KW-1185">Reference proteome</keyword>
<dbReference type="Pfam" id="PF17667">
    <property type="entry name" value="Pkinase_fungal"/>
    <property type="match status" value="1"/>
</dbReference>
<accession>A0A4S4MSA9</accession>
<dbReference type="InterPro" id="IPR040976">
    <property type="entry name" value="Pkinase_fungal"/>
</dbReference>
<dbReference type="AlphaFoldDB" id="A0A4S4MSA9"/>
<comment type="caution">
    <text evidence="3">The sequence shown here is derived from an EMBL/GenBank/DDBJ whole genome shotgun (WGS) entry which is preliminary data.</text>
</comment>
<proteinExistence type="predicted"/>
<dbReference type="SUPFAM" id="SSF56112">
    <property type="entry name" value="Protein kinase-like (PK-like)"/>
    <property type="match status" value="1"/>
</dbReference>
<evidence type="ECO:0000256" key="1">
    <source>
        <dbReference type="SAM" id="MobiDB-lite"/>
    </source>
</evidence>
<gene>
    <name evidence="3" type="ORF">EUX98_g5131</name>
</gene>
<dbReference type="OrthoDB" id="2801804at2759"/>
<dbReference type="InterPro" id="IPR011009">
    <property type="entry name" value="Kinase-like_dom_sf"/>
</dbReference>
<organism evidence="3 4">
    <name type="scientific">Antrodiella citrinella</name>
    <dbReference type="NCBI Taxonomy" id="2447956"/>
    <lineage>
        <taxon>Eukaryota</taxon>
        <taxon>Fungi</taxon>
        <taxon>Dikarya</taxon>
        <taxon>Basidiomycota</taxon>
        <taxon>Agaricomycotina</taxon>
        <taxon>Agaricomycetes</taxon>
        <taxon>Polyporales</taxon>
        <taxon>Steccherinaceae</taxon>
        <taxon>Antrodiella</taxon>
    </lineage>
</organism>
<dbReference type="PANTHER" id="PTHR38248">
    <property type="entry name" value="FUNK1 6"/>
    <property type="match status" value="1"/>
</dbReference>
<feature type="region of interest" description="Disordered" evidence="1">
    <location>
        <begin position="1"/>
        <end position="30"/>
    </location>
</feature>
<feature type="compositionally biased region" description="Low complexity" evidence="1">
    <location>
        <begin position="7"/>
        <end position="16"/>
    </location>
</feature>
<feature type="region of interest" description="Disordered" evidence="1">
    <location>
        <begin position="159"/>
        <end position="185"/>
    </location>
</feature>
<evidence type="ECO:0000313" key="4">
    <source>
        <dbReference type="Proteomes" id="UP000308730"/>
    </source>
</evidence>
<sequence>MASAQSHTHTTETSPTKHTRQGAGHFSSFVPNADANKEQFANEMTARNVGPVPPTVFLRDLMSRSKRKLPKFARAKIRAVKYNAVARVKKEDDMYTPLIDIIRANGLLPSGYDICNTSTTADKDTGLKPDVSIQNSELNAMPVEDVDIDGGEGQVAAAVVDNDNDNDNSDGSDNDEDDEEETPQGCDWHQLELWAEFKLKKGDDAFIRDYTNIESKLLESTSDSGRATYGQIAAYAAAQLARQHRNFIYALLICGSHARFIRWDRSGTIVSEHFDYIKAPHHLTEFLVRYGRLSMTERGFDPTVQLATSQEKAQFQTAIQAHIDDQTKRQIPDMENVIDDSVPCHKVTVKGFCPGEDRNVVLEQDYVIQKPFTYPLSPVGRSTRAYLALSLSTDELVFLKDYWRPAEPDRVPESDIYVALMDKKVPHLAKVLIAGDVPENGDHIQTTLTQDWSSKPRMCLTGHELRKYRHIRIVQEMLFPLSSAKNSKELVKAIRNAVTCVKAAYDVKWLHRDVSAGNVMLTKDGEGVLNDWDHGLKIGYPRRAASFRTGTWQFLSIALGWDPRKFHDVSDDYESCYWVLLYNAIHYCASDAALPDALTMFNQCQLRRNGDTVMATGGDEKSLYVEDKNPARRIKFECGPLQYVLLHFGKSIATYYEAFKNSVDDGDSLLTGLAAPVAAEVVPSRAFPCDEILQTIDKALLSTLWPASDFLEDQCPREKASAHRKNINAVVRKQATSPATGSMAPPSGSGVHPRPSGSASTKRALPEEVEGEDEPMGTNESRRSKRVRTLSDAPMPGPSRPRAGR</sequence>
<name>A0A4S4MSA9_9APHY</name>